<name>A0A383REG7_PAEAL</name>
<feature type="domain" description="ORF6C" evidence="1">
    <location>
        <begin position="140"/>
        <end position="226"/>
    </location>
</feature>
<dbReference type="AlphaFoldDB" id="A0A383REG7"/>
<dbReference type="Proteomes" id="UP000304148">
    <property type="component" value="Chromosome"/>
</dbReference>
<sequence>MNQLQVINRNGQLLVDSREVAEMVGKEHGHLLRDIKGYVDVLGKSNFGFSDFFIESTYVSPQNKVLPCYLITRKGCDMVANKMTGEKGILFTAEYVTRFDEMEHRLQSGVPVLTERQAVIQSLKLTAEIAEEMDEVKAITESHGKKIEEIEQKVDTQITLASGEQRRLQKAINSKVYSLTQDKEERSEYFRQLHREIKNRCQVTSYKDVLRTDLQKVLKYVEGWVPMPTK</sequence>
<protein>
    <submittedName>
        <fullName evidence="2">Phage regulatory protein, rha family</fullName>
    </submittedName>
</protein>
<accession>A0A383REG7</accession>
<dbReference type="EMBL" id="LS992241">
    <property type="protein sequence ID" value="SYX84656.1"/>
    <property type="molecule type" value="Genomic_DNA"/>
</dbReference>
<dbReference type="Pfam" id="PF09669">
    <property type="entry name" value="Phage_pRha"/>
    <property type="match status" value="1"/>
</dbReference>
<dbReference type="Pfam" id="PF10552">
    <property type="entry name" value="ORF6C"/>
    <property type="match status" value="1"/>
</dbReference>
<dbReference type="NCBIfam" id="TIGR02681">
    <property type="entry name" value="phage_pRha"/>
    <property type="match status" value="1"/>
</dbReference>
<dbReference type="InterPro" id="IPR014054">
    <property type="entry name" value="Phage_regulatory_Rha"/>
</dbReference>
<reference evidence="3" key="1">
    <citation type="submission" date="2018-08" db="EMBL/GenBank/DDBJ databases">
        <authorList>
            <person name="Chevrot R."/>
        </authorList>
    </citation>
    <scope>NUCLEOTIDE SEQUENCE [LARGE SCALE GENOMIC DNA]</scope>
</reference>
<organism evidence="2 3">
    <name type="scientific">Paenibacillus alvei</name>
    <name type="common">Bacillus alvei</name>
    <dbReference type="NCBI Taxonomy" id="44250"/>
    <lineage>
        <taxon>Bacteria</taxon>
        <taxon>Bacillati</taxon>
        <taxon>Bacillota</taxon>
        <taxon>Bacilli</taxon>
        <taxon>Bacillales</taxon>
        <taxon>Paenibacillaceae</taxon>
        <taxon>Paenibacillus</taxon>
    </lineage>
</organism>
<evidence type="ECO:0000313" key="2">
    <source>
        <dbReference type="EMBL" id="SYX84656.1"/>
    </source>
</evidence>
<dbReference type="RefSeq" id="WP_138186523.1">
    <property type="nucleotide sequence ID" value="NZ_LS992241.1"/>
</dbReference>
<evidence type="ECO:0000313" key="3">
    <source>
        <dbReference type="Proteomes" id="UP000304148"/>
    </source>
</evidence>
<evidence type="ECO:0000259" key="1">
    <source>
        <dbReference type="Pfam" id="PF10552"/>
    </source>
</evidence>
<dbReference type="InterPro" id="IPR018878">
    <property type="entry name" value="ORF6C_dom"/>
</dbReference>
<gene>
    <name evidence="2" type="ORF">PBLR_13078</name>
</gene>
<proteinExistence type="predicted"/>